<dbReference type="PANTHER" id="PTHR33393:SF13">
    <property type="entry name" value="PGA BIOSYNTHESIS PROTEIN CAPA"/>
    <property type="match status" value="1"/>
</dbReference>
<gene>
    <name evidence="3" type="ORF">C2R22_24155</name>
</gene>
<name>A0A2I8VRW1_9EURY</name>
<dbReference type="InterPro" id="IPR029052">
    <property type="entry name" value="Metallo-depent_PP-like"/>
</dbReference>
<geneLocation type="plasmid" evidence="3">
    <name>unnamed4</name>
</geneLocation>
<dbReference type="EMBL" id="CP026313">
    <property type="protein sequence ID" value="AUV84626.1"/>
    <property type="molecule type" value="Genomic_DNA"/>
</dbReference>
<dbReference type="InterPro" id="IPR052169">
    <property type="entry name" value="CW_Biosynth-Accessory"/>
</dbReference>
<dbReference type="Proteomes" id="UP000236584">
    <property type="component" value="Plasmid unnamed4"/>
</dbReference>
<evidence type="ECO:0000256" key="1">
    <source>
        <dbReference type="ARBA" id="ARBA00005662"/>
    </source>
</evidence>
<protein>
    <recommendedName>
        <fullName evidence="2">Capsule synthesis protein CapA domain-containing protein</fullName>
    </recommendedName>
</protein>
<feature type="domain" description="Capsule synthesis protein CapA" evidence="2">
    <location>
        <begin position="7"/>
        <end position="89"/>
    </location>
</feature>
<dbReference type="SUPFAM" id="SSF56300">
    <property type="entry name" value="Metallo-dependent phosphatases"/>
    <property type="match status" value="1"/>
</dbReference>
<dbReference type="Pfam" id="PF09587">
    <property type="entry name" value="PGA_cap"/>
    <property type="match status" value="1"/>
</dbReference>
<reference evidence="3 4" key="1">
    <citation type="submission" date="2018-01" db="EMBL/GenBank/DDBJ databases">
        <title>Complete genome sequence of Salinigranum rubrum GX10T, an extremely halophilic archaeon isolated from a marine solar saltern.</title>
        <authorList>
            <person name="Han S."/>
        </authorList>
    </citation>
    <scope>NUCLEOTIDE SEQUENCE [LARGE SCALE GENOMIC DNA]</scope>
    <source>
        <strain evidence="3 4">GX10</strain>
        <plasmid evidence="4">Plasmid unnamed4</plasmid>
    </source>
</reference>
<keyword evidence="4" id="KW-1185">Reference proteome</keyword>
<dbReference type="Gene3D" id="3.60.21.10">
    <property type="match status" value="1"/>
</dbReference>
<comment type="similarity">
    <text evidence="1">Belongs to the CapA family.</text>
</comment>
<dbReference type="PANTHER" id="PTHR33393">
    <property type="entry name" value="POLYGLUTAMINE SYNTHESIS ACCESSORY PROTEIN RV0574C-RELATED"/>
    <property type="match status" value="1"/>
</dbReference>
<evidence type="ECO:0000313" key="4">
    <source>
        <dbReference type="Proteomes" id="UP000236584"/>
    </source>
</evidence>
<accession>A0A2I8VRW1</accession>
<proteinExistence type="inferred from homology"/>
<sequence>MTFPRESDLDLLAERVVKAKQGADVVVVSLHWGVHFVRARIADYQTTVARRVVNAGADAVIGHHPPILKGVEVYRDTPILYSIGNFAFDFTGGDGDEEYNARRQAVYDSLFRLPKTSFRTIPVTAALRTSS</sequence>
<dbReference type="InterPro" id="IPR019079">
    <property type="entry name" value="Capsule_synth_CapA"/>
</dbReference>
<dbReference type="KEGG" id="srub:C2R22_24155"/>
<organism evidence="3 4">
    <name type="scientific">Salinigranum rubrum</name>
    <dbReference type="NCBI Taxonomy" id="755307"/>
    <lineage>
        <taxon>Archaea</taxon>
        <taxon>Methanobacteriati</taxon>
        <taxon>Methanobacteriota</taxon>
        <taxon>Stenosarchaea group</taxon>
        <taxon>Halobacteria</taxon>
        <taxon>Halobacteriales</taxon>
        <taxon>Haloferacaceae</taxon>
        <taxon>Salinigranum</taxon>
    </lineage>
</organism>
<dbReference type="AlphaFoldDB" id="A0A2I8VRW1"/>
<evidence type="ECO:0000313" key="3">
    <source>
        <dbReference type="EMBL" id="AUV84626.1"/>
    </source>
</evidence>
<evidence type="ECO:0000259" key="2">
    <source>
        <dbReference type="Pfam" id="PF09587"/>
    </source>
</evidence>
<keyword evidence="3" id="KW-0614">Plasmid</keyword>